<evidence type="ECO:0000313" key="5">
    <source>
        <dbReference type="Proteomes" id="UP001283341"/>
    </source>
</evidence>
<dbReference type="Pfam" id="PF14226">
    <property type="entry name" value="DIOX_N"/>
    <property type="match status" value="1"/>
</dbReference>
<evidence type="ECO:0000259" key="3">
    <source>
        <dbReference type="PROSITE" id="PS51471"/>
    </source>
</evidence>
<evidence type="ECO:0000256" key="2">
    <source>
        <dbReference type="RuleBase" id="RU003682"/>
    </source>
</evidence>
<dbReference type="SUPFAM" id="SSF51197">
    <property type="entry name" value="Clavaminate synthase-like"/>
    <property type="match status" value="1"/>
</dbReference>
<keyword evidence="5" id="KW-1185">Reference proteome</keyword>
<proteinExistence type="inferred from homology"/>
<keyword evidence="2" id="KW-0560">Oxidoreductase</keyword>
<keyword evidence="2" id="KW-0479">Metal-binding</keyword>
<dbReference type="InterPro" id="IPR026992">
    <property type="entry name" value="DIOX_N"/>
</dbReference>
<protein>
    <recommendedName>
        <fullName evidence="3">Fe2OG dioxygenase domain-containing protein</fullName>
    </recommendedName>
</protein>
<accession>A0AAE0HWI3</accession>
<dbReference type="AlphaFoldDB" id="A0AAE0HWI3"/>
<keyword evidence="2" id="KW-0408">Iron</keyword>
<dbReference type="GO" id="GO:0046872">
    <property type="term" value="F:metal ion binding"/>
    <property type="evidence" value="ECO:0007669"/>
    <property type="project" value="UniProtKB-KW"/>
</dbReference>
<comment type="caution">
    <text evidence="4">The sequence shown here is derived from an EMBL/GenBank/DDBJ whole genome shotgun (WGS) entry which is preliminary data.</text>
</comment>
<dbReference type="InterPro" id="IPR044861">
    <property type="entry name" value="IPNS-like_FE2OG_OXY"/>
</dbReference>
<evidence type="ECO:0000313" key="4">
    <source>
        <dbReference type="EMBL" id="KAK3314213.1"/>
    </source>
</evidence>
<sequence length="337" mass="38077">MAIGNKMQSPPFPNPAVKQPAVAQLQTIRFSPLLDRDEAELAKLTKACETDGFFYLDLSDMGADRLFADLDEASDLVKNWMKQPREKKCETITTSLSHGYKPTGVQSGAVESRKDGFEVLKVGRQELLGRWALQDVVSQNLGLFDDFMAMSHFILKTLLEHLSDSLGLTAPEERLENWHQDHLASKSTLYFLNYPEEVKIKENGSGQNMHTDIGTLTLLFAPQWGLQVPDEKTKHWLWVAPKPRHAIINVADTLRFLSGGRFRSALHRVLPIDGVGDRFSVSYFLRANNSTEFTASDGSNASAKDWYFRKYDTYARPHEEQRKEPVLTGGMREMIGV</sequence>
<dbReference type="Gene3D" id="2.60.120.330">
    <property type="entry name" value="B-lactam Antibiotic, Isopenicillin N Synthase, Chain"/>
    <property type="match status" value="1"/>
</dbReference>
<gene>
    <name evidence="4" type="ORF">B0H66DRAFT_374245</name>
</gene>
<dbReference type="Proteomes" id="UP001283341">
    <property type="component" value="Unassembled WGS sequence"/>
</dbReference>
<reference evidence="4" key="1">
    <citation type="journal article" date="2023" name="Mol. Phylogenet. Evol.">
        <title>Genome-scale phylogeny and comparative genomics of the fungal order Sordariales.</title>
        <authorList>
            <person name="Hensen N."/>
            <person name="Bonometti L."/>
            <person name="Westerberg I."/>
            <person name="Brannstrom I.O."/>
            <person name="Guillou S."/>
            <person name="Cros-Aarteil S."/>
            <person name="Calhoun S."/>
            <person name="Haridas S."/>
            <person name="Kuo A."/>
            <person name="Mondo S."/>
            <person name="Pangilinan J."/>
            <person name="Riley R."/>
            <person name="LaButti K."/>
            <person name="Andreopoulos B."/>
            <person name="Lipzen A."/>
            <person name="Chen C."/>
            <person name="Yan M."/>
            <person name="Daum C."/>
            <person name="Ng V."/>
            <person name="Clum A."/>
            <person name="Steindorff A."/>
            <person name="Ohm R.A."/>
            <person name="Martin F."/>
            <person name="Silar P."/>
            <person name="Natvig D.O."/>
            <person name="Lalanne C."/>
            <person name="Gautier V."/>
            <person name="Ament-Velasquez S.L."/>
            <person name="Kruys A."/>
            <person name="Hutchinson M.I."/>
            <person name="Powell A.J."/>
            <person name="Barry K."/>
            <person name="Miller A.N."/>
            <person name="Grigoriev I.V."/>
            <person name="Debuchy R."/>
            <person name="Gladieux P."/>
            <person name="Hiltunen Thoren M."/>
            <person name="Johannesson H."/>
        </authorList>
    </citation>
    <scope>NUCLEOTIDE SEQUENCE</scope>
    <source>
        <strain evidence="4">CBS 118394</strain>
    </source>
</reference>
<dbReference type="PROSITE" id="PS51471">
    <property type="entry name" value="FE2OG_OXY"/>
    <property type="match status" value="1"/>
</dbReference>
<feature type="domain" description="Fe2OG dioxygenase" evidence="3">
    <location>
        <begin position="150"/>
        <end position="287"/>
    </location>
</feature>
<dbReference type="PANTHER" id="PTHR47990">
    <property type="entry name" value="2-OXOGLUTARATE (2OG) AND FE(II)-DEPENDENT OXYGENASE SUPERFAMILY PROTEIN-RELATED"/>
    <property type="match status" value="1"/>
</dbReference>
<dbReference type="Pfam" id="PF03171">
    <property type="entry name" value="2OG-FeII_Oxy"/>
    <property type="match status" value="1"/>
</dbReference>
<name>A0AAE0HWI3_9PEZI</name>
<comment type="similarity">
    <text evidence="1 2">Belongs to the iron/ascorbate-dependent oxidoreductase family.</text>
</comment>
<evidence type="ECO:0000256" key="1">
    <source>
        <dbReference type="ARBA" id="ARBA00008056"/>
    </source>
</evidence>
<dbReference type="InterPro" id="IPR005123">
    <property type="entry name" value="Oxoglu/Fe-dep_dioxygenase_dom"/>
</dbReference>
<dbReference type="InterPro" id="IPR050231">
    <property type="entry name" value="Iron_ascorbate_oxido_reductase"/>
</dbReference>
<dbReference type="GO" id="GO:0016491">
    <property type="term" value="F:oxidoreductase activity"/>
    <property type="evidence" value="ECO:0007669"/>
    <property type="project" value="UniProtKB-KW"/>
</dbReference>
<dbReference type="GO" id="GO:0044283">
    <property type="term" value="P:small molecule biosynthetic process"/>
    <property type="evidence" value="ECO:0007669"/>
    <property type="project" value="UniProtKB-ARBA"/>
</dbReference>
<organism evidence="4 5">
    <name type="scientific">Apodospora peruviana</name>
    <dbReference type="NCBI Taxonomy" id="516989"/>
    <lineage>
        <taxon>Eukaryota</taxon>
        <taxon>Fungi</taxon>
        <taxon>Dikarya</taxon>
        <taxon>Ascomycota</taxon>
        <taxon>Pezizomycotina</taxon>
        <taxon>Sordariomycetes</taxon>
        <taxon>Sordariomycetidae</taxon>
        <taxon>Sordariales</taxon>
        <taxon>Lasiosphaeriaceae</taxon>
        <taxon>Apodospora</taxon>
    </lineage>
</organism>
<dbReference type="EMBL" id="JAUEDM010000007">
    <property type="protein sequence ID" value="KAK3314213.1"/>
    <property type="molecule type" value="Genomic_DNA"/>
</dbReference>
<dbReference type="InterPro" id="IPR027443">
    <property type="entry name" value="IPNS-like_sf"/>
</dbReference>
<reference evidence="4" key="2">
    <citation type="submission" date="2023-06" db="EMBL/GenBank/DDBJ databases">
        <authorList>
            <consortium name="Lawrence Berkeley National Laboratory"/>
            <person name="Haridas S."/>
            <person name="Hensen N."/>
            <person name="Bonometti L."/>
            <person name="Westerberg I."/>
            <person name="Brannstrom I.O."/>
            <person name="Guillou S."/>
            <person name="Cros-Aarteil S."/>
            <person name="Calhoun S."/>
            <person name="Kuo A."/>
            <person name="Mondo S."/>
            <person name="Pangilinan J."/>
            <person name="Riley R."/>
            <person name="Labutti K."/>
            <person name="Andreopoulos B."/>
            <person name="Lipzen A."/>
            <person name="Chen C."/>
            <person name="Yanf M."/>
            <person name="Daum C."/>
            <person name="Ng V."/>
            <person name="Clum A."/>
            <person name="Steindorff A."/>
            <person name="Ohm R."/>
            <person name="Martin F."/>
            <person name="Silar P."/>
            <person name="Natvig D."/>
            <person name="Lalanne C."/>
            <person name="Gautier V."/>
            <person name="Ament-Velasquez S.L."/>
            <person name="Kruys A."/>
            <person name="Hutchinson M.I."/>
            <person name="Powell A.J."/>
            <person name="Barry K."/>
            <person name="Miller A.N."/>
            <person name="Grigoriev I.V."/>
            <person name="Debuchy R."/>
            <person name="Gladieux P."/>
            <person name="Thoren M.H."/>
            <person name="Johannesson H."/>
        </authorList>
    </citation>
    <scope>NUCLEOTIDE SEQUENCE</scope>
    <source>
        <strain evidence="4">CBS 118394</strain>
    </source>
</reference>